<dbReference type="InterPro" id="IPR036397">
    <property type="entry name" value="RNaseH_sf"/>
</dbReference>
<dbReference type="Gene3D" id="3.30.420.10">
    <property type="entry name" value="Ribonuclease H-like superfamily/Ribonuclease H"/>
    <property type="match status" value="1"/>
</dbReference>
<proteinExistence type="predicted"/>
<evidence type="ECO:0000313" key="3">
    <source>
        <dbReference type="Proteomes" id="UP001333110"/>
    </source>
</evidence>
<accession>A0AAN7SIB7</accession>
<organism evidence="2 3">
    <name type="scientific">Mycteria americana</name>
    <name type="common">Wood stork</name>
    <dbReference type="NCBI Taxonomy" id="33587"/>
    <lineage>
        <taxon>Eukaryota</taxon>
        <taxon>Metazoa</taxon>
        <taxon>Chordata</taxon>
        <taxon>Craniata</taxon>
        <taxon>Vertebrata</taxon>
        <taxon>Euteleostomi</taxon>
        <taxon>Archelosauria</taxon>
        <taxon>Archosauria</taxon>
        <taxon>Dinosauria</taxon>
        <taxon>Saurischia</taxon>
        <taxon>Theropoda</taxon>
        <taxon>Coelurosauria</taxon>
        <taxon>Aves</taxon>
        <taxon>Neognathae</taxon>
        <taxon>Neoaves</taxon>
        <taxon>Aequornithes</taxon>
        <taxon>Ciconiiformes</taxon>
        <taxon>Ciconiidae</taxon>
        <taxon>Mycteria</taxon>
    </lineage>
</organism>
<dbReference type="Proteomes" id="UP001333110">
    <property type="component" value="Unassembled WGS sequence"/>
</dbReference>
<evidence type="ECO:0000256" key="1">
    <source>
        <dbReference type="SAM" id="MobiDB-lite"/>
    </source>
</evidence>
<gene>
    <name evidence="2" type="ORF">QYF61_015636</name>
</gene>
<comment type="caution">
    <text evidence="2">The sequence shown here is derived from an EMBL/GenBank/DDBJ whole genome shotgun (WGS) entry which is preliminary data.</text>
</comment>
<name>A0AAN7SIB7_MYCAM</name>
<sequence length="424" mass="47084">MLRLPCLASRTELSDDLGITSVRAAVLCTVRAPRCDGKGHGEHSRFSSQGPISLPHIDNGHIITYSRTLIAYSTEISFKISTDSGQLSVRLADSKQAEDGEGQHAKKVSWFSPSRQLSTTQPLAHSPLYNFNDSSGVVPNLNEKGMKPTVLLEEIDLNHLALLLVLKQWKQSDWQHRGKPIWAAELWQDITAWVENLVVKVCHIDAHIPKSCATEEHQNKQQVDQAATVEVAQVDLDWEHKGDMGAVREGFHTRERAVISMQSLNSATFLCWDCLPLRACSYQVLGAPFGFFSPTLIVTLKGEDSSHSSSAPAWGPSHRRQSSTNFSNMSPSHRLQFFMNCSSVGPFHRVQSFRSRLLQRGSPMGSQVLPANLLQHGLLSPWVHRFCQEPAPSRASHRVTASFRHPPAPVWGPPWAAGGYLPHH</sequence>
<dbReference type="EMBL" id="JAUNZN010000001">
    <property type="protein sequence ID" value="KAK4831166.1"/>
    <property type="molecule type" value="Genomic_DNA"/>
</dbReference>
<keyword evidence="3" id="KW-1185">Reference proteome</keyword>
<protein>
    <submittedName>
        <fullName evidence="2">Uncharacterized protein</fullName>
    </submittedName>
</protein>
<evidence type="ECO:0000313" key="2">
    <source>
        <dbReference type="EMBL" id="KAK4831166.1"/>
    </source>
</evidence>
<dbReference type="GO" id="GO:0003676">
    <property type="term" value="F:nucleic acid binding"/>
    <property type="evidence" value="ECO:0007669"/>
    <property type="project" value="InterPro"/>
</dbReference>
<reference evidence="2 3" key="1">
    <citation type="journal article" date="2023" name="J. Hered.">
        <title>Chromosome-level genome of the wood stork (Mycteria americana) provides insight into avian chromosome evolution.</title>
        <authorList>
            <person name="Flamio R. Jr."/>
            <person name="Ramstad K.M."/>
        </authorList>
    </citation>
    <scope>NUCLEOTIDE SEQUENCE [LARGE SCALE GENOMIC DNA]</scope>
    <source>
        <strain evidence="2">JAX WOST 10</strain>
    </source>
</reference>
<feature type="region of interest" description="Disordered" evidence="1">
    <location>
        <begin position="307"/>
        <end position="327"/>
    </location>
</feature>
<dbReference type="AlphaFoldDB" id="A0AAN7SIB7"/>